<dbReference type="SUPFAM" id="SSF50156">
    <property type="entry name" value="PDZ domain-like"/>
    <property type="match status" value="1"/>
</dbReference>
<dbReference type="InterPro" id="IPR036034">
    <property type="entry name" value="PDZ_sf"/>
</dbReference>
<evidence type="ECO:0000259" key="1">
    <source>
        <dbReference type="PROSITE" id="PS50106"/>
    </source>
</evidence>
<evidence type="ECO:0000313" key="3">
    <source>
        <dbReference type="Proteomes" id="UP001596087"/>
    </source>
</evidence>
<protein>
    <submittedName>
        <fullName evidence="2">PDZ domain-containing protein</fullName>
    </submittedName>
</protein>
<dbReference type="Gene3D" id="2.30.42.10">
    <property type="match status" value="1"/>
</dbReference>
<proteinExistence type="predicted"/>
<dbReference type="Gene3D" id="3.30.230.10">
    <property type="match status" value="1"/>
</dbReference>
<dbReference type="RefSeq" id="WP_378591884.1">
    <property type="nucleotide sequence ID" value="NZ_JBHSKD010000023.1"/>
</dbReference>
<dbReference type="Proteomes" id="UP001596087">
    <property type="component" value="Unassembled WGS sequence"/>
</dbReference>
<dbReference type="SUPFAM" id="SSF54211">
    <property type="entry name" value="Ribosomal protein S5 domain 2-like"/>
    <property type="match status" value="1"/>
</dbReference>
<dbReference type="Pfam" id="PF05362">
    <property type="entry name" value="Lon_C"/>
    <property type="match status" value="1"/>
</dbReference>
<dbReference type="InterPro" id="IPR027065">
    <property type="entry name" value="Lon_Prtase"/>
</dbReference>
<dbReference type="Pfam" id="PF13180">
    <property type="entry name" value="PDZ_2"/>
    <property type="match status" value="1"/>
</dbReference>
<dbReference type="InterPro" id="IPR014721">
    <property type="entry name" value="Ribsml_uS5_D2-typ_fold_subgr"/>
</dbReference>
<comment type="caution">
    <text evidence="2">The sequence shown here is derived from an EMBL/GenBank/DDBJ whole genome shotgun (WGS) entry which is preliminary data.</text>
</comment>
<dbReference type="InterPro" id="IPR008269">
    <property type="entry name" value="Lon_proteolytic"/>
</dbReference>
<keyword evidence="3" id="KW-1185">Reference proteome</keyword>
<evidence type="ECO:0000313" key="2">
    <source>
        <dbReference type="EMBL" id="MFC5178312.1"/>
    </source>
</evidence>
<accession>A0ABW0BN28</accession>
<dbReference type="SMART" id="SM00228">
    <property type="entry name" value="PDZ"/>
    <property type="match status" value="1"/>
</dbReference>
<dbReference type="PANTHER" id="PTHR10046">
    <property type="entry name" value="ATP DEPENDENT LON PROTEASE FAMILY MEMBER"/>
    <property type="match status" value="1"/>
</dbReference>
<dbReference type="EMBL" id="JBHSKD010000023">
    <property type="protein sequence ID" value="MFC5178312.1"/>
    <property type="molecule type" value="Genomic_DNA"/>
</dbReference>
<gene>
    <name evidence="2" type="ORF">ACFPGP_16660</name>
</gene>
<dbReference type="InterPro" id="IPR020568">
    <property type="entry name" value="Ribosomal_Su5_D2-typ_SF"/>
</dbReference>
<reference evidence="3" key="1">
    <citation type="journal article" date="2019" name="Int. J. Syst. Evol. Microbiol.">
        <title>The Global Catalogue of Microorganisms (GCM) 10K type strain sequencing project: providing services to taxonomists for standard genome sequencing and annotation.</title>
        <authorList>
            <consortium name="The Broad Institute Genomics Platform"/>
            <consortium name="The Broad Institute Genome Sequencing Center for Infectious Disease"/>
            <person name="Wu L."/>
            <person name="Ma J."/>
        </authorList>
    </citation>
    <scope>NUCLEOTIDE SEQUENCE [LARGE SCALE GENOMIC DNA]</scope>
    <source>
        <strain evidence="3">DFY41</strain>
    </source>
</reference>
<dbReference type="PROSITE" id="PS50106">
    <property type="entry name" value="PDZ"/>
    <property type="match status" value="1"/>
</dbReference>
<dbReference type="InterPro" id="IPR001478">
    <property type="entry name" value="PDZ"/>
</dbReference>
<name>A0ABW0BN28_9ACTN</name>
<sequence>MTQRIWAGLIALPLLVALWVAAILTPLPYVTYAPGLTVDVLGAPDGHETIQVSGHKTYRTDGELRMTTVFVTQPDAKLNLFNVMGRWFQSDDAVYPYGAVYQEGESDAQNKVEGQIQMVSSQDAAIAVALTELGIDFDPAVRVFGVDEGTPAEGELEVGDLILAVDGKPVATTDDVRQAVEDAGAGQPVTLRVLSKGKEGTVRITPDEVDGAPRLGVRLLPAYHFPFDVSVDIDPAIGGPSAGLMFSLGIYDTLTPGSLTGGHVVAGTGTMDASGKVGPIGGIQQKIAGARDAGAELFLVPPDNCAEALGADNGDMRLVRADTMHDAVQAVEAWVDDPDAELPTCSASANAGAAS</sequence>
<organism evidence="2 3">
    <name type="scientific">Nocardioides taihuensis</name>
    <dbReference type="NCBI Taxonomy" id="1835606"/>
    <lineage>
        <taxon>Bacteria</taxon>
        <taxon>Bacillati</taxon>
        <taxon>Actinomycetota</taxon>
        <taxon>Actinomycetes</taxon>
        <taxon>Propionibacteriales</taxon>
        <taxon>Nocardioidaceae</taxon>
        <taxon>Nocardioides</taxon>
    </lineage>
</organism>
<feature type="domain" description="PDZ" evidence="1">
    <location>
        <begin position="115"/>
        <end position="184"/>
    </location>
</feature>